<organism evidence="11 12">
    <name type="scientific">Nyssa sinensis</name>
    <dbReference type="NCBI Taxonomy" id="561372"/>
    <lineage>
        <taxon>Eukaryota</taxon>
        <taxon>Viridiplantae</taxon>
        <taxon>Streptophyta</taxon>
        <taxon>Embryophyta</taxon>
        <taxon>Tracheophyta</taxon>
        <taxon>Spermatophyta</taxon>
        <taxon>Magnoliopsida</taxon>
        <taxon>eudicotyledons</taxon>
        <taxon>Gunneridae</taxon>
        <taxon>Pentapetalae</taxon>
        <taxon>asterids</taxon>
        <taxon>Cornales</taxon>
        <taxon>Nyssaceae</taxon>
        <taxon>Nyssa</taxon>
    </lineage>
</organism>
<dbReference type="Pfam" id="PF00931">
    <property type="entry name" value="NB-ARC"/>
    <property type="match status" value="1"/>
</dbReference>
<gene>
    <name evidence="11" type="ORF">F0562_015478</name>
</gene>
<feature type="domain" description="Disease resistance R13L4/SHOC-2-like LRR" evidence="10">
    <location>
        <begin position="551"/>
        <end position="761"/>
    </location>
</feature>
<evidence type="ECO:0000259" key="7">
    <source>
        <dbReference type="Pfam" id="PF00931"/>
    </source>
</evidence>
<dbReference type="Proteomes" id="UP000325577">
    <property type="component" value="Linkage Group LG7"/>
</dbReference>
<dbReference type="InterPro" id="IPR027417">
    <property type="entry name" value="P-loop_NTPase"/>
</dbReference>
<evidence type="ECO:0000256" key="2">
    <source>
        <dbReference type="ARBA" id="ARBA00022614"/>
    </source>
</evidence>
<dbReference type="Gene3D" id="3.80.10.10">
    <property type="entry name" value="Ribonuclease Inhibitor"/>
    <property type="match status" value="2"/>
</dbReference>
<keyword evidence="12" id="KW-1185">Reference proteome</keyword>
<dbReference type="GO" id="GO:0051707">
    <property type="term" value="P:response to other organism"/>
    <property type="evidence" value="ECO:0007669"/>
    <property type="project" value="UniProtKB-ARBA"/>
</dbReference>
<evidence type="ECO:0000256" key="6">
    <source>
        <dbReference type="ARBA" id="ARBA00022840"/>
    </source>
</evidence>
<dbReference type="InterPro" id="IPR032675">
    <property type="entry name" value="LRR_dom_sf"/>
</dbReference>
<keyword evidence="6" id="KW-0067">ATP-binding</keyword>
<dbReference type="Pfam" id="PF18052">
    <property type="entry name" value="Rx_N"/>
    <property type="match status" value="1"/>
</dbReference>
<dbReference type="GO" id="GO:0005524">
    <property type="term" value="F:ATP binding"/>
    <property type="evidence" value="ECO:0007669"/>
    <property type="project" value="UniProtKB-KW"/>
</dbReference>
<dbReference type="AlphaFoldDB" id="A0A5J4ZJM0"/>
<dbReference type="PANTHER" id="PTHR36766">
    <property type="entry name" value="PLANT BROAD-SPECTRUM MILDEW RESISTANCE PROTEIN RPW8"/>
    <property type="match status" value="1"/>
</dbReference>
<feature type="domain" description="Disease resistance protein winged helix" evidence="9">
    <location>
        <begin position="432"/>
        <end position="490"/>
    </location>
</feature>
<dbReference type="PANTHER" id="PTHR36766:SF61">
    <property type="entry name" value="NB-ARC DOMAIN DISEASE RESISTANCE PROTEIN"/>
    <property type="match status" value="1"/>
</dbReference>
<evidence type="ECO:0000313" key="11">
    <source>
        <dbReference type="EMBL" id="KAA8518004.1"/>
    </source>
</evidence>
<dbReference type="InterPro" id="IPR055414">
    <property type="entry name" value="LRR_R13L4/SHOC2-like"/>
</dbReference>
<dbReference type="OrthoDB" id="2018467at2759"/>
<dbReference type="Pfam" id="PF23559">
    <property type="entry name" value="WHD_DRP"/>
    <property type="match status" value="1"/>
</dbReference>
<keyword evidence="5" id="KW-0611">Plant defense</keyword>
<keyword evidence="3" id="KW-0677">Repeat</keyword>
<name>A0A5J4ZJM0_9ASTE</name>
<evidence type="ECO:0000256" key="5">
    <source>
        <dbReference type="ARBA" id="ARBA00022821"/>
    </source>
</evidence>
<feature type="domain" description="Disease resistance N-terminal" evidence="8">
    <location>
        <begin position="9"/>
        <end position="96"/>
    </location>
</feature>
<dbReference type="InterPro" id="IPR036388">
    <property type="entry name" value="WH-like_DNA-bd_sf"/>
</dbReference>
<sequence>MASTFLSGVVSKTSEHLASLAAEEIMLAWNVEGELQRLKDTSSSIEAVLLDAEERQWNSRAVSVWLSRLQDIVRDISIVVDDIATEALRRQVEVKNHITEKVTRFLPQLVFQFQMGHKIKGIRKRLDEIFEDAIQFNFIRRDNEMPVMTRGRETYSYVRQSEVVGRHNDTEIIVRKLLGASSNSELSVIAIVGIGGLGKTTLAKLVYGDERVEGHFELKKWVHVSTNFNLKKIIAKISGNQDSNLDLETLQNHLLEELNRKKFLVVLDDVWITNRNEWIELRNLLMVGAKGSKILITTRLEIVANIVGSVPYILQGLSDDESSSLFVKCAFEEGKDNEHPNLIAIGKEIVKKCKGVPLAISTLGGMLFSKTEEKYWFSVLKNEIWRLEDRSEDGIMHVLRLSFDQLPSHMKRCFSYSAIFPKGESPGQGGLLCKEELIWLWMAQGYIQSEDIGNQYFNELSTRSFFNDVEEDDSLQRTFCNMHDLIHDLARSVLGEEFCDIDFSAEDIPQTVRHVFLSNENITRPNFPESLLKLKNLETFIWLCGNCYTKEDICIDPIILSFRYLRVLNLCSTCFGELPRSIKQLKYLRYLHLGGNTRIQRLPNSICNLYNMQTLILEGATLLQELPKDIWKLISLRHLFVTSRQVLFPEKGIGCLTSLRTLSIIECEHLAYLPNSMQNLTALEDLLIVKCSELCFSENDMQGLNNLQRLSIRVVPKLARIPSGLKHAATTLKCLYIADCLDLETLPEWLGSFTSLKRLSISKCPNLTSLPQGMCSLTNLQVLKIRECPGLTARCKKGIGKDWPKIAHIPKISLDEDEDVDKISYPHNAFLDR</sequence>
<evidence type="ECO:0000256" key="1">
    <source>
        <dbReference type="ARBA" id="ARBA00008894"/>
    </source>
</evidence>
<evidence type="ECO:0000259" key="10">
    <source>
        <dbReference type="Pfam" id="PF23598"/>
    </source>
</evidence>
<evidence type="ECO:0000259" key="9">
    <source>
        <dbReference type="Pfam" id="PF23559"/>
    </source>
</evidence>
<accession>A0A5J4ZJM0</accession>
<evidence type="ECO:0000256" key="4">
    <source>
        <dbReference type="ARBA" id="ARBA00022741"/>
    </source>
</evidence>
<dbReference type="SUPFAM" id="SSF52058">
    <property type="entry name" value="L domain-like"/>
    <property type="match status" value="1"/>
</dbReference>
<dbReference type="Gene3D" id="1.10.8.430">
    <property type="entry name" value="Helical domain of apoptotic protease-activating factors"/>
    <property type="match status" value="1"/>
</dbReference>
<dbReference type="InterPro" id="IPR058922">
    <property type="entry name" value="WHD_DRP"/>
</dbReference>
<dbReference type="Pfam" id="PF23598">
    <property type="entry name" value="LRR_14"/>
    <property type="match status" value="1"/>
</dbReference>
<dbReference type="PRINTS" id="PR00364">
    <property type="entry name" value="DISEASERSIST"/>
</dbReference>
<comment type="similarity">
    <text evidence="1">Belongs to the disease resistance NB-LRR family.</text>
</comment>
<dbReference type="Gene3D" id="1.10.10.10">
    <property type="entry name" value="Winged helix-like DNA-binding domain superfamily/Winged helix DNA-binding domain"/>
    <property type="match status" value="1"/>
</dbReference>
<proteinExistence type="inferred from homology"/>
<reference evidence="11 12" key="1">
    <citation type="submission" date="2019-09" db="EMBL/GenBank/DDBJ databases">
        <title>A chromosome-level genome assembly of the Chinese tupelo Nyssa sinensis.</title>
        <authorList>
            <person name="Yang X."/>
            <person name="Kang M."/>
            <person name="Yang Y."/>
            <person name="Xiong H."/>
            <person name="Wang M."/>
            <person name="Zhang Z."/>
            <person name="Wang Z."/>
            <person name="Wu H."/>
            <person name="Ma T."/>
            <person name="Liu J."/>
            <person name="Xi Z."/>
        </authorList>
    </citation>
    <scope>NUCLEOTIDE SEQUENCE [LARGE SCALE GENOMIC DNA]</scope>
    <source>
        <strain evidence="11">J267</strain>
        <tissue evidence="11">Leaf</tissue>
    </source>
</reference>
<evidence type="ECO:0000256" key="3">
    <source>
        <dbReference type="ARBA" id="ARBA00022737"/>
    </source>
</evidence>
<dbReference type="InterPro" id="IPR042197">
    <property type="entry name" value="Apaf_helical"/>
</dbReference>
<dbReference type="Gene3D" id="3.40.50.300">
    <property type="entry name" value="P-loop containing nucleotide triphosphate hydrolases"/>
    <property type="match status" value="1"/>
</dbReference>
<dbReference type="Gene3D" id="1.20.5.4130">
    <property type="match status" value="1"/>
</dbReference>
<keyword evidence="2" id="KW-0433">Leucine-rich repeat</keyword>
<protein>
    <submittedName>
        <fullName evidence="11">Uncharacterized protein</fullName>
    </submittedName>
</protein>
<feature type="domain" description="NB-ARC" evidence="7">
    <location>
        <begin position="174"/>
        <end position="333"/>
    </location>
</feature>
<dbReference type="SUPFAM" id="SSF52540">
    <property type="entry name" value="P-loop containing nucleoside triphosphate hydrolases"/>
    <property type="match status" value="1"/>
</dbReference>
<evidence type="ECO:0000313" key="12">
    <source>
        <dbReference type="Proteomes" id="UP000325577"/>
    </source>
</evidence>
<keyword evidence="4" id="KW-0547">Nucleotide-binding</keyword>
<dbReference type="EMBL" id="CM018050">
    <property type="protein sequence ID" value="KAA8518004.1"/>
    <property type="molecule type" value="Genomic_DNA"/>
</dbReference>
<dbReference type="GO" id="GO:0006952">
    <property type="term" value="P:defense response"/>
    <property type="evidence" value="ECO:0007669"/>
    <property type="project" value="UniProtKB-KW"/>
</dbReference>
<dbReference type="InterPro" id="IPR002182">
    <property type="entry name" value="NB-ARC"/>
</dbReference>
<evidence type="ECO:0000259" key="8">
    <source>
        <dbReference type="Pfam" id="PF18052"/>
    </source>
</evidence>
<dbReference type="InterPro" id="IPR041118">
    <property type="entry name" value="Rx_N"/>
</dbReference>
<dbReference type="GO" id="GO:0043531">
    <property type="term" value="F:ADP binding"/>
    <property type="evidence" value="ECO:0007669"/>
    <property type="project" value="InterPro"/>
</dbReference>